<dbReference type="Pfam" id="PF00218">
    <property type="entry name" value="IGPS"/>
    <property type="match status" value="1"/>
</dbReference>
<dbReference type="InterPro" id="IPR011060">
    <property type="entry name" value="RibuloseP-bd_barrel"/>
</dbReference>
<gene>
    <name evidence="8" type="primary">trpC</name>
    <name evidence="10" type="ORF">Apau_1759</name>
</gene>
<dbReference type="HOGENOM" id="CLU_034247_2_0_0"/>
<dbReference type="AlphaFoldDB" id="E3CVI4"/>
<keyword evidence="7 8" id="KW-0456">Lyase</keyword>
<dbReference type="PANTHER" id="PTHR22854:SF2">
    <property type="entry name" value="INDOLE-3-GLYCEROL-PHOSPHATE SYNTHASE"/>
    <property type="match status" value="1"/>
</dbReference>
<dbReference type="InterPro" id="IPR013785">
    <property type="entry name" value="Aldolase_TIM"/>
</dbReference>
<keyword evidence="5 8" id="KW-0822">Tryptophan biosynthesis</keyword>
<dbReference type="HAMAP" id="MF_00134_B">
    <property type="entry name" value="IGPS_B"/>
    <property type="match status" value="1"/>
</dbReference>
<evidence type="ECO:0000256" key="5">
    <source>
        <dbReference type="ARBA" id="ARBA00022822"/>
    </source>
</evidence>
<dbReference type="InterPro" id="IPR045186">
    <property type="entry name" value="Indole-3-glycerol_P_synth"/>
</dbReference>
<feature type="domain" description="Indole-3-glycerol phosphate synthase" evidence="9">
    <location>
        <begin position="15"/>
        <end position="243"/>
    </location>
</feature>
<organism evidence="10 11">
    <name type="scientific">Aminomonas paucivorans DSM 12260</name>
    <dbReference type="NCBI Taxonomy" id="584708"/>
    <lineage>
        <taxon>Bacteria</taxon>
        <taxon>Thermotogati</taxon>
        <taxon>Synergistota</taxon>
        <taxon>Synergistia</taxon>
        <taxon>Synergistales</taxon>
        <taxon>Synergistaceae</taxon>
        <taxon>Aminomonas</taxon>
    </lineage>
</organism>
<evidence type="ECO:0000313" key="11">
    <source>
        <dbReference type="Proteomes" id="UP000005096"/>
    </source>
</evidence>
<dbReference type="CDD" id="cd00331">
    <property type="entry name" value="IGPS"/>
    <property type="match status" value="1"/>
</dbReference>
<protein>
    <recommendedName>
        <fullName evidence="8">Indole-3-glycerol phosphate synthase</fullName>
        <shortName evidence="8">IGPS</shortName>
        <ecNumber evidence="8">4.1.1.48</ecNumber>
    </recommendedName>
</protein>
<evidence type="ECO:0000256" key="1">
    <source>
        <dbReference type="ARBA" id="ARBA00001633"/>
    </source>
</evidence>
<dbReference type="OrthoDB" id="9804217at2"/>
<dbReference type="Proteomes" id="UP000005096">
    <property type="component" value="Chromosome"/>
</dbReference>
<dbReference type="STRING" id="584708.Apau_1759"/>
<dbReference type="eggNOG" id="COG0134">
    <property type="taxonomic scope" value="Bacteria"/>
</dbReference>
<name>E3CVI4_9BACT</name>
<dbReference type="InterPro" id="IPR001468">
    <property type="entry name" value="Indole-3-GlycerolPSynthase_CS"/>
</dbReference>
<reference evidence="10 11" key="1">
    <citation type="journal article" date="2010" name="Stand. Genomic Sci.">
        <title>Non-contiguous finished genome sequence of Aminomonas paucivorans type strain (GLU-3).</title>
        <authorList>
            <person name="Pitluck S."/>
            <person name="Yasawong M."/>
            <person name="Held B."/>
            <person name="Lapidus A."/>
            <person name="Nolan M."/>
            <person name="Copeland A."/>
            <person name="Lucas S."/>
            <person name="Del Rio T.G."/>
            <person name="Tice H."/>
            <person name="Cheng J.F."/>
            <person name="Chertkov O."/>
            <person name="Goodwin L."/>
            <person name="Tapia R."/>
            <person name="Han C."/>
            <person name="Liolios K."/>
            <person name="Ivanova N."/>
            <person name="Mavromatis K."/>
            <person name="Ovchinnikova G."/>
            <person name="Pati A."/>
            <person name="Chen A."/>
            <person name="Palaniappan K."/>
            <person name="Land M."/>
            <person name="Hauser L."/>
            <person name="Chang Y.J."/>
            <person name="Jeffries C.D."/>
            <person name="Pukall R."/>
            <person name="Spring S."/>
            <person name="Rohde M."/>
            <person name="Sikorski J."/>
            <person name="Goker M."/>
            <person name="Woyke T."/>
            <person name="Bristow J."/>
            <person name="Eisen J.A."/>
            <person name="Markowitz V."/>
            <person name="Hugenholtz P."/>
            <person name="Kyrpides N.C."/>
            <person name="Klenk H.P."/>
        </authorList>
    </citation>
    <scope>NUCLEOTIDE SEQUENCE [LARGE SCALE GENOMIC DNA]</scope>
    <source>
        <strain evidence="10 11">DSM 12260</strain>
    </source>
</reference>
<dbReference type="GO" id="GO:0000162">
    <property type="term" value="P:L-tryptophan biosynthetic process"/>
    <property type="evidence" value="ECO:0007669"/>
    <property type="project" value="UniProtKB-UniRule"/>
</dbReference>
<accession>E3CVI4</accession>
<evidence type="ECO:0000256" key="3">
    <source>
        <dbReference type="ARBA" id="ARBA00022605"/>
    </source>
</evidence>
<dbReference type="SUPFAM" id="SSF51366">
    <property type="entry name" value="Ribulose-phoshate binding barrel"/>
    <property type="match status" value="1"/>
</dbReference>
<sequence length="250" mass="27254">MILPQILEAKAREVAEACAPRASLEEALRKPGLGVIGEIKRASPSRGAFAPHADPAAQLHLYEEGGAAAVSVVTDRTFFHGDPETLQALRPRTSLPLLRKDFLIHPLQVYESRLLGADAVLLLACALEQRALRELLDLARSLGMEALVEVHDEEELRRVLDTSARVLGVNNRDLRDFSVDLTTTRRLVEALDRLGGKDRVLVSESGVRSPEDAEKLARWGADGILVGEALMTDPDPTELLRRLRAAGGTP</sequence>
<evidence type="ECO:0000256" key="6">
    <source>
        <dbReference type="ARBA" id="ARBA00023141"/>
    </source>
</evidence>
<proteinExistence type="inferred from homology"/>
<evidence type="ECO:0000256" key="2">
    <source>
        <dbReference type="ARBA" id="ARBA00004696"/>
    </source>
</evidence>
<comment type="pathway">
    <text evidence="2 8">Amino-acid biosynthesis; L-tryptophan biosynthesis; L-tryptophan from chorismate: step 4/5.</text>
</comment>
<evidence type="ECO:0000256" key="8">
    <source>
        <dbReference type="HAMAP-Rule" id="MF_00134"/>
    </source>
</evidence>
<dbReference type="GO" id="GO:0004425">
    <property type="term" value="F:indole-3-glycerol-phosphate synthase activity"/>
    <property type="evidence" value="ECO:0007669"/>
    <property type="project" value="UniProtKB-UniRule"/>
</dbReference>
<evidence type="ECO:0000259" key="9">
    <source>
        <dbReference type="Pfam" id="PF00218"/>
    </source>
</evidence>
<dbReference type="HAMAP" id="MF_00134_A">
    <property type="entry name" value="IGPS_A"/>
    <property type="match status" value="1"/>
</dbReference>
<keyword evidence="4 8" id="KW-0210">Decarboxylase</keyword>
<dbReference type="Gene3D" id="3.20.20.70">
    <property type="entry name" value="Aldolase class I"/>
    <property type="match status" value="1"/>
</dbReference>
<dbReference type="InterPro" id="IPR013798">
    <property type="entry name" value="Indole-3-glycerol_P_synth_dom"/>
</dbReference>
<keyword evidence="3 8" id="KW-0028">Amino-acid biosynthesis</keyword>
<evidence type="ECO:0000256" key="4">
    <source>
        <dbReference type="ARBA" id="ARBA00022793"/>
    </source>
</evidence>
<dbReference type="PaxDb" id="584708-Apau_1759"/>
<dbReference type="RefSeq" id="WP_006301398.1">
    <property type="nucleotide sequence ID" value="NZ_CM001022.1"/>
</dbReference>
<keyword evidence="6 8" id="KW-0057">Aromatic amino acid biosynthesis</keyword>
<comment type="catalytic activity">
    <reaction evidence="1 8">
        <text>1-(2-carboxyphenylamino)-1-deoxy-D-ribulose 5-phosphate + H(+) = (1S,2R)-1-C-(indol-3-yl)glycerol 3-phosphate + CO2 + H2O</text>
        <dbReference type="Rhea" id="RHEA:23476"/>
        <dbReference type="ChEBI" id="CHEBI:15377"/>
        <dbReference type="ChEBI" id="CHEBI:15378"/>
        <dbReference type="ChEBI" id="CHEBI:16526"/>
        <dbReference type="ChEBI" id="CHEBI:58613"/>
        <dbReference type="ChEBI" id="CHEBI:58866"/>
        <dbReference type="EC" id="4.1.1.48"/>
    </reaction>
</comment>
<dbReference type="PROSITE" id="PS00614">
    <property type="entry name" value="IGPS"/>
    <property type="match status" value="1"/>
</dbReference>
<dbReference type="UniPathway" id="UPA00035">
    <property type="reaction ID" value="UER00043"/>
</dbReference>
<dbReference type="GO" id="GO:0004640">
    <property type="term" value="F:phosphoribosylanthranilate isomerase activity"/>
    <property type="evidence" value="ECO:0007669"/>
    <property type="project" value="TreeGrafter"/>
</dbReference>
<dbReference type="PANTHER" id="PTHR22854">
    <property type="entry name" value="TRYPTOPHAN BIOSYNTHESIS PROTEIN"/>
    <property type="match status" value="1"/>
</dbReference>
<keyword evidence="11" id="KW-1185">Reference proteome</keyword>
<dbReference type="EMBL" id="CM001022">
    <property type="protein sequence ID" value="EFQ24175.1"/>
    <property type="molecule type" value="Genomic_DNA"/>
</dbReference>
<dbReference type="EC" id="4.1.1.48" evidence="8"/>
<evidence type="ECO:0000256" key="7">
    <source>
        <dbReference type="ARBA" id="ARBA00023239"/>
    </source>
</evidence>
<comment type="similarity">
    <text evidence="8">Belongs to the TrpC family.</text>
</comment>
<dbReference type="NCBIfam" id="NF001377">
    <property type="entry name" value="PRK00278.2-4"/>
    <property type="match status" value="1"/>
</dbReference>
<dbReference type="FunFam" id="3.20.20.70:FF:000024">
    <property type="entry name" value="Indole-3-glycerol phosphate synthase"/>
    <property type="match status" value="1"/>
</dbReference>
<evidence type="ECO:0000313" key="10">
    <source>
        <dbReference type="EMBL" id="EFQ24175.1"/>
    </source>
</evidence>